<dbReference type="PANTHER" id="PTHR10353">
    <property type="entry name" value="GLYCOSYL HYDROLASE"/>
    <property type="match status" value="1"/>
</dbReference>
<dbReference type="InterPro" id="IPR017853">
    <property type="entry name" value="GH"/>
</dbReference>
<feature type="active site" description="Proton donor" evidence="9">
    <location>
        <position position="176"/>
    </location>
</feature>
<evidence type="ECO:0000256" key="2">
    <source>
        <dbReference type="ARBA" id="ARBA00010838"/>
    </source>
</evidence>
<evidence type="ECO:0000313" key="12">
    <source>
        <dbReference type="EMBL" id="KOG12091.1"/>
    </source>
</evidence>
<dbReference type="RefSeq" id="WP_051786608.1">
    <property type="nucleotide sequence ID" value="NZ_LGUP01000384.1"/>
</dbReference>
<evidence type="ECO:0000256" key="3">
    <source>
        <dbReference type="ARBA" id="ARBA00012744"/>
    </source>
</evidence>
<dbReference type="AlphaFoldDB" id="A0A0L8JEN6"/>
<dbReference type="InterPro" id="IPR001360">
    <property type="entry name" value="Glyco_hydro_1"/>
</dbReference>
<comment type="catalytic activity">
    <reaction evidence="1 11">
        <text>Hydrolysis of terminal, non-reducing beta-D-glucosyl residues with release of beta-D-glucose.</text>
        <dbReference type="EC" id="3.2.1.21"/>
    </reaction>
</comment>
<feature type="binding site" evidence="10">
    <location>
        <position position="175"/>
    </location>
    <ligand>
        <name>substrate</name>
    </ligand>
</feature>
<dbReference type="EC" id="3.2.1.21" evidence="3 11"/>
<dbReference type="PATRIC" id="fig|1938.6.peg.7089"/>
<dbReference type="PANTHER" id="PTHR10353:SF36">
    <property type="entry name" value="LP05116P"/>
    <property type="match status" value="1"/>
</dbReference>
<proteinExistence type="inferred from homology"/>
<accession>A0A0L8JEN6</accession>
<name>A0A0L8JEN6_STRVR</name>
<dbReference type="PROSITE" id="PS00653">
    <property type="entry name" value="GLYCOSYL_HYDROL_F1_2"/>
    <property type="match status" value="1"/>
</dbReference>
<dbReference type="SUPFAM" id="SSF51445">
    <property type="entry name" value="(Trans)glycosidases"/>
    <property type="match status" value="1"/>
</dbReference>
<dbReference type="InterPro" id="IPR033132">
    <property type="entry name" value="GH_1_N_CS"/>
</dbReference>
<dbReference type="Pfam" id="PF00232">
    <property type="entry name" value="Glyco_hydro_1"/>
    <property type="match status" value="1"/>
</dbReference>
<dbReference type="FunFam" id="3.20.20.80:FF:000004">
    <property type="entry name" value="Beta-glucosidase 6-phospho-beta-glucosidase"/>
    <property type="match status" value="1"/>
</dbReference>
<evidence type="ECO:0000256" key="10">
    <source>
        <dbReference type="PIRSR" id="PIRSR617736-2"/>
    </source>
</evidence>
<dbReference type="Gene3D" id="3.20.20.80">
    <property type="entry name" value="Glycosidases"/>
    <property type="match status" value="1"/>
</dbReference>
<dbReference type="PRINTS" id="PR00131">
    <property type="entry name" value="GLHYDRLASE1"/>
</dbReference>
<keyword evidence="8" id="KW-0624">Polysaccharide degradation</keyword>
<gene>
    <name evidence="12" type="ORF">ADK34_32965</name>
</gene>
<dbReference type="NCBIfam" id="TIGR03356">
    <property type="entry name" value="BGL"/>
    <property type="match status" value="1"/>
</dbReference>
<keyword evidence="5" id="KW-0136">Cellulose degradation</keyword>
<evidence type="ECO:0000256" key="1">
    <source>
        <dbReference type="ARBA" id="ARBA00000448"/>
    </source>
</evidence>
<evidence type="ECO:0000256" key="9">
    <source>
        <dbReference type="PIRSR" id="PIRSR617736-1"/>
    </source>
</evidence>
<feature type="binding site" evidence="10">
    <location>
        <begin position="418"/>
        <end position="419"/>
    </location>
    <ligand>
        <name>substrate</name>
    </ligand>
</feature>
<organism evidence="12 13">
    <name type="scientific">Streptomyces viridochromogenes</name>
    <dbReference type="NCBI Taxonomy" id="1938"/>
    <lineage>
        <taxon>Bacteria</taxon>
        <taxon>Bacillati</taxon>
        <taxon>Actinomycetota</taxon>
        <taxon>Actinomycetes</taxon>
        <taxon>Kitasatosporales</taxon>
        <taxon>Streptomycetaceae</taxon>
        <taxon>Streptomyces</taxon>
    </lineage>
</organism>
<comment type="similarity">
    <text evidence="2 11">Belongs to the glycosyl hydrolase 1 family.</text>
</comment>
<dbReference type="GO" id="GO:0005829">
    <property type="term" value="C:cytosol"/>
    <property type="evidence" value="ECO:0007669"/>
    <property type="project" value="TreeGrafter"/>
</dbReference>
<keyword evidence="4 11" id="KW-0378">Hydrolase</keyword>
<sequence length="457" mass="50533">MPVTTSSTDPTRLPRFPADFAWGASTAAYQIEGAADEDGKGASIWDTFVRRPGAVRDGHTGDVACDHYHRVDEDVALMRRLGLDAYRFSISWPRVLPTGAGKVEPRGLDFYDRLVDALLDAGIEPTPTLFHWDLPQSLEDEGGWMNRETAHRFAEYAAVTAERLGDRVKRWITLNEPFVHMSFGYGFGVHAPGRALLLDALPVAHHQLLGHGLATEALRAAVPDAQVLISNNCTPVRLRSDAQEDKDLAAAQAYDVLHNRLFNDPLMAGSYPDLSAYGMTDPDWGGLVRDGDLATIAAPLDGLGINYYNPTWITAPADPTAGLPFDLAEPQEPYQRTAFDWPVVPDGLTELLTDLKARYGDALPPVWITESGCSQPAGLDDRARIDYLAGHIDAVARAAALGVDVRGYFIWSLLDNFEWAEGYHQRFGLIEVDFATRRRTPRASFEWYRKLIASQRS</sequence>
<dbReference type="InterPro" id="IPR017736">
    <property type="entry name" value="Glyco_hydro_1_beta-glucosidase"/>
</dbReference>
<evidence type="ECO:0000256" key="7">
    <source>
        <dbReference type="ARBA" id="ARBA00023295"/>
    </source>
</evidence>
<comment type="caution">
    <text evidence="12">The sequence shown here is derived from an EMBL/GenBank/DDBJ whole genome shotgun (WGS) entry which is preliminary data.</text>
</comment>
<dbReference type="GO" id="GO:0030245">
    <property type="term" value="P:cellulose catabolic process"/>
    <property type="evidence" value="ECO:0007669"/>
    <property type="project" value="UniProtKB-KW"/>
</dbReference>
<dbReference type="OrthoDB" id="9765195at2"/>
<dbReference type="EMBL" id="LGUP01000384">
    <property type="protein sequence ID" value="KOG12091.1"/>
    <property type="molecule type" value="Genomic_DNA"/>
</dbReference>
<reference evidence="12 13" key="1">
    <citation type="submission" date="2015-06" db="EMBL/GenBank/DDBJ databases">
        <authorList>
            <person name="Hoefler B.C."/>
            <person name="Straight P.D."/>
        </authorList>
    </citation>
    <scope>NUCLEOTIDE SEQUENCE [LARGE SCALE GENOMIC DNA]</scope>
    <source>
        <strain evidence="12 13">NRRL 3427</strain>
    </source>
</reference>
<feature type="active site" description="Nucleophile" evidence="9">
    <location>
        <position position="370"/>
    </location>
</feature>
<protein>
    <recommendedName>
        <fullName evidence="3 11">Beta-glucosidase</fullName>
        <ecNumber evidence="3 11">3.2.1.21</ecNumber>
    </recommendedName>
</protein>
<dbReference type="Proteomes" id="UP000037023">
    <property type="component" value="Unassembled WGS sequence"/>
</dbReference>
<evidence type="ECO:0000256" key="6">
    <source>
        <dbReference type="ARBA" id="ARBA00023277"/>
    </source>
</evidence>
<evidence type="ECO:0000256" key="5">
    <source>
        <dbReference type="ARBA" id="ARBA00023001"/>
    </source>
</evidence>
<evidence type="ECO:0000256" key="8">
    <source>
        <dbReference type="ARBA" id="ARBA00023326"/>
    </source>
</evidence>
<feature type="binding site" evidence="10">
    <location>
        <position position="411"/>
    </location>
    <ligand>
        <name>substrate</name>
    </ligand>
</feature>
<dbReference type="GO" id="GO:0008422">
    <property type="term" value="F:beta-glucosidase activity"/>
    <property type="evidence" value="ECO:0007669"/>
    <property type="project" value="UniProtKB-EC"/>
</dbReference>
<keyword evidence="6" id="KW-0119">Carbohydrate metabolism</keyword>
<keyword evidence="7 11" id="KW-0326">Glycosidase</keyword>
<feature type="binding site" evidence="10">
    <location>
        <position position="308"/>
    </location>
    <ligand>
        <name>substrate</name>
    </ligand>
</feature>
<evidence type="ECO:0000256" key="11">
    <source>
        <dbReference type="RuleBase" id="RU361175"/>
    </source>
</evidence>
<evidence type="ECO:0000313" key="13">
    <source>
        <dbReference type="Proteomes" id="UP000037023"/>
    </source>
</evidence>
<feature type="binding site" evidence="10">
    <location>
        <position position="30"/>
    </location>
    <ligand>
        <name>substrate</name>
    </ligand>
</feature>
<evidence type="ECO:0000256" key="4">
    <source>
        <dbReference type="ARBA" id="ARBA00022801"/>
    </source>
</evidence>
<feature type="binding site" evidence="10">
    <location>
        <position position="131"/>
    </location>
    <ligand>
        <name>substrate</name>
    </ligand>
</feature>